<feature type="signal peptide" evidence="1">
    <location>
        <begin position="1"/>
        <end position="26"/>
    </location>
</feature>
<proteinExistence type="predicted"/>
<comment type="caution">
    <text evidence="2">The sequence shown here is derived from an EMBL/GenBank/DDBJ whole genome shotgun (WGS) entry which is preliminary data.</text>
</comment>
<dbReference type="Proteomes" id="UP000076858">
    <property type="component" value="Unassembled WGS sequence"/>
</dbReference>
<gene>
    <name evidence="2" type="ORF">APZ42_020890</name>
</gene>
<accession>A0A164X554</accession>
<evidence type="ECO:0000313" key="2">
    <source>
        <dbReference type="EMBL" id="KZS13883.1"/>
    </source>
</evidence>
<evidence type="ECO:0000313" key="3">
    <source>
        <dbReference type="Proteomes" id="UP000076858"/>
    </source>
</evidence>
<sequence length="43" mass="4827">MCVLIQPFPSLTCLFMSRCVCTCVMACNVTGQEGKREKKRRTG</sequence>
<dbReference type="EMBL" id="LRGB01001010">
    <property type="protein sequence ID" value="KZS13883.1"/>
    <property type="molecule type" value="Genomic_DNA"/>
</dbReference>
<reference evidence="2 3" key="1">
    <citation type="submission" date="2016-03" db="EMBL/GenBank/DDBJ databases">
        <title>EvidentialGene: Evidence-directed Construction of Genes on Genomes.</title>
        <authorList>
            <person name="Gilbert D.G."/>
            <person name="Choi J.-H."/>
            <person name="Mockaitis K."/>
            <person name="Colbourne J."/>
            <person name="Pfrender M."/>
        </authorList>
    </citation>
    <scope>NUCLEOTIDE SEQUENCE [LARGE SCALE GENOMIC DNA]</scope>
    <source>
        <strain evidence="2 3">Xinb3</strain>
        <tissue evidence="2">Complete organism</tissue>
    </source>
</reference>
<dbReference type="AlphaFoldDB" id="A0A164X554"/>
<keyword evidence="3" id="KW-1185">Reference proteome</keyword>
<keyword evidence="1" id="KW-0732">Signal</keyword>
<protein>
    <submittedName>
        <fullName evidence="2">Uncharacterized protein</fullName>
    </submittedName>
</protein>
<organism evidence="2 3">
    <name type="scientific">Daphnia magna</name>
    <dbReference type="NCBI Taxonomy" id="35525"/>
    <lineage>
        <taxon>Eukaryota</taxon>
        <taxon>Metazoa</taxon>
        <taxon>Ecdysozoa</taxon>
        <taxon>Arthropoda</taxon>
        <taxon>Crustacea</taxon>
        <taxon>Branchiopoda</taxon>
        <taxon>Diplostraca</taxon>
        <taxon>Cladocera</taxon>
        <taxon>Anomopoda</taxon>
        <taxon>Daphniidae</taxon>
        <taxon>Daphnia</taxon>
    </lineage>
</organism>
<feature type="chain" id="PRO_5007854233" evidence="1">
    <location>
        <begin position="27"/>
        <end position="43"/>
    </location>
</feature>
<evidence type="ECO:0000256" key="1">
    <source>
        <dbReference type="SAM" id="SignalP"/>
    </source>
</evidence>
<name>A0A164X554_9CRUS</name>